<reference evidence="1 2" key="1">
    <citation type="submission" date="2024-04" db="EMBL/GenBank/DDBJ databases">
        <title>Phyllosticta paracitricarpa is synonymous to the EU quarantine fungus P. citricarpa based on phylogenomic analyses.</title>
        <authorList>
            <consortium name="Lawrence Berkeley National Laboratory"/>
            <person name="Van Ingen-Buijs V.A."/>
            <person name="Van Westerhoven A.C."/>
            <person name="Haridas S."/>
            <person name="Skiadas P."/>
            <person name="Martin F."/>
            <person name="Groenewald J.Z."/>
            <person name="Crous P.W."/>
            <person name="Seidl M.F."/>
        </authorList>
    </citation>
    <scope>NUCLEOTIDE SEQUENCE [LARGE SCALE GENOMIC DNA]</scope>
    <source>
        <strain evidence="1 2">CBS 123374</strain>
    </source>
</reference>
<evidence type="ECO:0000313" key="1">
    <source>
        <dbReference type="EMBL" id="KAK8224859.1"/>
    </source>
</evidence>
<dbReference type="Proteomes" id="UP001492380">
    <property type="component" value="Unassembled WGS sequence"/>
</dbReference>
<protein>
    <submittedName>
        <fullName evidence="1">Uncharacterized protein</fullName>
    </submittedName>
</protein>
<organism evidence="1 2">
    <name type="scientific">Phyllosticta capitalensis</name>
    <dbReference type="NCBI Taxonomy" id="121624"/>
    <lineage>
        <taxon>Eukaryota</taxon>
        <taxon>Fungi</taxon>
        <taxon>Dikarya</taxon>
        <taxon>Ascomycota</taxon>
        <taxon>Pezizomycotina</taxon>
        <taxon>Dothideomycetes</taxon>
        <taxon>Dothideomycetes incertae sedis</taxon>
        <taxon>Botryosphaeriales</taxon>
        <taxon>Phyllostictaceae</taxon>
        <taxon>Phyllosticta</taxon>
    </lineage>
</organism>
<keyword evidence="2" id="KW-1185">Reference proteome</keyword>
<accession>A0ABR1YBQ0</accession>
<evidence type="ECO:0000313" key="2">
    <source>
        <dbReference type="Proteomes" id="UP001492380"/>
    </source>
</evidence>
<comment type="caution">
    <text evidence="1">The sequence shown here is derived from an EMBL/GenBank/DDBJ whole genome shotgun (WGS) entry which is preliminary data.</text>
</comment>
<gene>
    <name evidence="1" type="ORF">HDK90DRAFT_93688</name>
</gene>
<proteinExistence type="predicted"/>
<dbReference type="EMBL" id="JBBWRZ010000012">
    <property type="protein sequence ID" value="KAK8224859.1"/>
    <property type="molecule type" value="Genomic_DNA"/>
</dbReference>
<sequence>MRRRWRLARSGLSFNVVSQADKEPMKPSDERSISTAKRGSFDVSDAVRWWMRTTHHHEEGSAAYNVVYMARSLQPIGRGSVGRRAFLFCHHVRERRTTEPAPTAPLHGATPFSGERHSIVCACIMRGHVRRLIIAKECAFRRTVMAGLDRVLCRLCTADKWSKRATASMALTVARRQKQKRQWQRKQIMIKRKDHRRS</sequence>
<name>A0ABR1YBQ0_9PEZI</name>